<dbReference type="GO" id="GO:0007264">
    <property type="term" value="P:small GTPase-mediated signal transduction"/>
    <property type="evidence" value="ECO:0007669"/>
    <property type="project" value="InterPro"/>
</dbReference>
<evidence type="ECO:0000259" key="6">
    <source>
        <dbReference type="PROSITE" id="PS51650"/>
    </source>
</evidence>
<dbReference type="PROSITE" id="PS51650">
    <property type="entry name" value="C2_DOCK"/>
    <property type="match status" value="1"/>
</dbReference>
<feature type="region of interest" description="Disordered" evidence="5">
    <location>
        <begin position="526"/>
        <end position="554"/>
    </location>
</feature>
<evidence type="ECO:0000256" key="2">
    <source>
        <dbReference type="ARBA" id="ARBA00022490"/>
    </source>
</evidence>
<dbReference type="PANTHER" id="PTHR45653">
    <property type="entry name" value="DEDICATOR OF CYTOKINESIS"/>
    <property type="match status" value="1"/>
</dbReference>
<feature type="region of interest" description="Disordered" evidence="5">
    <location>
        <begin position="191"/>
        <end position="210"/>
    </location>
</feature>
<dbReference type="GO" id="GO:0005085">
    <property type="term" value="F:guanyl-nucleotide exchange factor activity"/>
    <property type="evidence" value="ECO:0007669"/>
    <property type="project" value="InterPro"/>
</dbReference>
<proteinExistence type="inferred from homology"/>
<dbReference type="GO" id="GO:0005737">
    <property type="term" value="C:cytoplasm"/>
    <property type="evidence" value="ECO:0007669"/>
    <property type="project" value="UniProtKB-SubCell"/>
</dbReference>
<dbReference type="Gene3D" id="2.60.40.150">
    <property type="entry name" value="C2 domain"/>
    <property type="match status" value="1"/>
</dbReference>
<dbReference type="Gene3D" id="1.25.40.410">
    <property type="match status" value="1"/>
</dbReference>
<feature type="domain" description="DOCKER" evidence="7">
    <location>
        <begin position="1629"/>
        <end position="2027"/>
    </location>
</feature>
<comment type="subcellular location">
    <subcellularLocation>
        <location evidence="1">Cytoplasm</location>
    </subcellularLocation>
</comment>
<dbReference type="Pfam" id="PF23554">
    <property type="entry name" value="TPR_DOCK"/>
    <property type="match status" value="1"/>
</dbReference>
<dbReference type="InterPro" id="IPR035892">
    <property type="entry name" value="C2_domain_sf"/>
</dbReference>
<dbReference type="InterPro" id="IPR043162">
    <property type="entry name" value="DOCK_C_lobe_C"/>
</dbReference>
<keyword evidence="9" id="KW-1185">Reference proteome</keyword>
<dbReference type="GO" id="GO:0005886">
    <property type="term" value="C:plasma membrane"/>
    <property type="evidence" value="ECO:0007669"/>
    <property type="project" value="TreeGrafter"/>
</dbReference>
<dbReference type="Proteomes" id="UP001164286">
    <property type="component" value="Unassembled WGS sequence"/>
</dbReference>
<feature type="compositionally biased region" description="Low complexity" evidence="5">
    <location>
        <begin position="536"/>
        <end position="550"/>
    </location>
</feature>
<protein>
    <submittedName>
        <fullName evidence="8">C2 domain in Dock180 and Zizimin proteins-domain-containing protein</fullName>
    </submittedName>
</protein>
<evidence type="ECO:0000256" key="5">
    <source>
        <dbReference type="SAM" id="MobiDB-lite"/>
    </source>
</evidence>
<feature type="compositionally biased region" description="Polar residues" evidence="5">
    <location>
        <begin position="526"/>
        <end position="535"/>
    </location>
</feature>
<dbReference type="InterPro" id="IPR046773">
    <property type="entry name" value="DOCKER_Lobe_C"/>
</dbReference>
<dbReference type="InterPro" id="IPR043161">
    <property type="entry name" value="DOCK_C_lobe_A"/>
</dbReference>
<dbReference type="InterPro" id="IPR042455">
    <property type="entry name" value="DOCK_N_sub1"/>
</dbReference>
<sequence length="2027" mass="223365">MPGWLPLPHIVSGYCVHPFHPYPTPPGSPTQLGEPGPSSAKSRLRNRFSWSGLASPNAGNVREGFGEKTNAYEVPLDVGDEFFAFEEYRCVGEEGGKGEVWYRGYVIQAVSLLSLSPMPNPRPNPPLTSSSAFPRPEPSVLVGIFPASVVQARPVTGEDPGEPSEAYQTAVRMAEERSRHAVKGYGMGVVQEEDESELSPGKSTLVSPGLGGDGVVVEVQADGKRRSIGNGLNGKPRPKSLLALTGTNLDPDDEKEQPPLPTLTAGDSTLAGQQWPLIDEIACAIREWYGRIPSYLANREYRIFNLVVQHIDALFLGRRQLLSQTLSADELIRVRRECVSRLVKCNVAQGLEVIVRSLEDGSVMVVDKSRAVGASGYMTGITAYVYQVQLAYIDLIPLDTLFGRMPSSIRADPRRSLQTITQPSLNLPGSFYHLLLDFRAFVASPCAPGETAELYFSLFSKAENQFITEEYCLILNHLGSPARDAEQRLGRLRTLFVDLKGEEVNGQVYLVCRLIRNGAINTRLEASSSGSGYADSTTSRRPSTLRPTGTYLSPHSETLRSKVSVASMITDDSWSITSGFGGHRTNTADTSYTAAGSIVDGRPSFRRPLGCAVLELPRGNKMLSDGGEKGGMEFSIPIFAPLSEESFATLHEDIIYGRMKDLIAYVRGEALITRAEAIALGVRVLHGDVEQLVHEHPSILAETPISARLGFPDIVPPHITRNDIYVKLWSASFFPSAGGGGGSIRLRKSIVPSNLGNVQISVEVRKADGALIPGAMFAGGSGEPPIPQFHSMCFTHTDRPTYGELLKVSLPAAVGDAHLFLTFRSRGKDRHLNADAGELERPFAVAHLPLVSAGGAIKDGAHNLVLYRLNKQQVPGPNVYLGCPPTTTANEALSRSMTALRDRVTVRTFLASTVHSQDDTLRALFSWQNLDVPALSSILNTFSFVSEDEIAKFVPSVLDALFGILTSNRSELDALVFSSIVKVLSMSTDRRFPSFTAALDVYISQQFNRPASASQLLASMKSVMSTPNTKSYRSFLKVWHLFFRFIIRSRELDRARGVGLDATSAHIEADFQRQVKSVLSDINALMASSDQGLIGTQTLAVQHYADVLPSLAKIFPPVEIAQMIIAFADTLTPAKGSMAIYKLLLLLQVVKSVFDSSASRGLLIPALVRWVKPHLGKYEEGFGQAGEEKARDMKRIKWMECNRLAVTVIAWTINSLQEWLDSDVVLESEDLRIQEQDNLEYCLTLLPNLCDSYAELRNSSTQSTLSRQKTEGSIWKATPDIFPISHPFSLVSQLPPPSLLAQNQHGDESGLAEIGTFNCGLAECAVVILSLVLATPRANIDRYLLEMLDIEGKERTSARLLGIISFCSSVIHFHAFPKQWLSLSLMAFSAIIKLLYPIIDLLQRPDFIPPLEEAEGFDASLFMATFELLCDLCGSEELALEDHTQQKRRAGWIIAGDLRDEGSSLLLNLWGALGWSEEGGSGLRHGGYQTRFTGLAERILGLCLSSHDQLCETAVEILYSMIYAEYLLLGKFSGIETEIFAKLDGLFSQKSAATADPSDSTMRAYFITQLREAYESKPSSDPAFALQFSTFLDEVELFIDLLLAVRDLPESVEWKDERAGAIYRLMDYIKRVGRSELYVRFVHQLVTINLEAKDWLGAGLAMRMHGEAYEWTMDGGLVDRWGGEGIKLPAQTQFARRETEAYEYALELCQELTTQHMALTYDVKKITELLTHQARLWERMGESMRPKPEYFRIAYYGEHASVNQGKEFIVRGLPWQRYVDFCESIQVKFPRSTTHRSKIAPTPAAIEAGDIIWVTSVHPEPDASHPALRPGVHPNIQAYHRSNGVRRFCSSRPFVKDGVGSPKLGMGGGGGTGVLTWTEKTTLTTADILPGLLNRSEVIDVQYEEISPLSSAIAEIKRGTSSLNDLFHFKPGQKLDVKQLGTALNGAVDSPINGGVKLYRETFLDAAYIRDRPADATQLDEFRTVYEEYVETVHGGLQLHGKVCKDIAFHEALKNRTSTLMAVRNEH</sequence>
<dbReference type="InterPro" id="IPR032376">
    <property type="entry name" value="DOCK_N"/>
</dbReference>
<dbReference type="InterPro" id="IPR027007">
    <property type="entry name" value="C2_DOCK-type_domain"/>
</dbReference>
<dbReference type="PANTHER" id="PTHR45653:SF10">
    <property type="entry name" value="MYOBLAST CITY, ISOFORM B"/>
    <property type="match status" value="1"/>
</dbReference>
<evidence type="ECO:0000256" key="1">
    <source>
        <dbReference type="ARBA" id="ARBA00004496"/>
    </source>
</evidence>
<dbReference type="RefSeq" id="XP_052943754.1">
    <property type="nucleotide sequence ID" value="XM_053085754.1"/>
</dbReference>
<gene>
    <name evidence="8" type="ORF">MKK02DRAFT_17194</name>
</gene>
<keyword evidence="2" id="KW-0963">Cytoplasm</keyword>
<accession>A0AA38H3K8</accession>
<dbReference type="PROSITE" id="PS51651">
    <property type="entry name" value="DOCKER"/>
    <property type="match status" value="1"/>
</dbReference>
<reference evidence="8" key="1">
    <citation type="journal article" date="2022" name="G3 (Bethesda)">
        <title>High quality genome of the basidiomycete yeast Dioszegia hungarica PDD-24b-2 isolated from cloud water.</title>
        <authorList>
            <person name="Jarrige D."/>
            <person name="Haridas S."/>
            <person name="Bleykasten-Grosshans C."/>
            <person name="Joly M."/>
            <person name="Nadalig T."/>
            <person name="Sancelme M."/>
            <person name="Vuilleumier S."/>
            <person name="Grigoriev I.V."/>
            <person name="Amato P."/>
            <person name="Bringel F."/>
        </authorList>
    </citation>
    <scope>NUCLEOTIDE SEQUENCE</scope>
    <source>
        <strain evidence="8">PDD-24b-2</strain>
    </source>
</reference>
<evidence type="ECO:0000259" key="7">
    <source>
        <dbReference type="PROSITE" id="PS51651"/>
    </source>
</evidence>
<evidence type="ECO:0000313" key="8">
    <source>
        <dbReference type="EMBL" id="KAI9633977.1"/>
    </source>
</evidence>
<dbReference type="GO" id="GO:0031267">
    <property type="term" value="F:small GTPase binding"/>
    <property type="evidence" value="ECO:0007669"/>
    <property type="project" value="TreeGrafter"/>
</dbReference>
<dbReference type="InterPro" id="IPR056372">
    <property type="entry name" value="TPR_DOCK"/>
</dbReference>
<comment type="similarity">
    <text evidence="4">Belongs to the DOCK family.</text>
</comment>
<dbReference type="CDD" id="cd08679">
    <property type="entry name" value="C2_DOCK180_related"/>
    <property type="match status" value="1"/>
</dbReference>
<dbReference type="Gene3D" id="1.20.1270.350">
    <property type="entry name" value="Dedicator of cytokinesis N-terminal subdomain"/>
    <property type="match status" value="1"/>
</dbReference>
<comment type="caution">
    <text evidence="8">The sequence shown here is derived from an EMBL/GenBank/DDBJ whole genome shotgun (WGS) entry which is preliminary data.</text>
</comment>
<keyword evidence="3" id="KW-0597">Phosphoprotein</keyword>
<dbReference type="Pfam" id="PF14429">
    <property type="entry name" value="DOCK-C2"/>
    <property type="match status" value="1"/>
</dbReference>
<evidence type="ECO:0000256" key="4">
    <source>
        <dbReference type="PROSITE-ProRule" id="PRU00983"/>
    </source>
</evidence>
<name>A0AA38H3K8_9TREE</name>
<dbReference type="InterPro" id="IPR026791">
    <property type="entry name" value="DOCK"/>
</dbReference>
<dbReference type="GeneID" id="77724955"/>
<dbReference type="CDD" id="cd11684">
    <property type="entry name" value="DHR2_DOCK"/>
    <property type="match status" value="1"/>
</dbReference>
<evidence type="ECO:0000256" key="3">
    <source>
        <dbReference type="ARBA" id="ARBA00022553"/>
    </source>
</evidence>
<feature type="region of interest" description="Disordered" evidence="5">
    <location>
        <begin position="226"/>
        <end position="266"/>
    </location>
</feature>
<organism evidence="8 9">
    <name type="scientific">Dioszegia hungarica</name>
    <dbReference type="NCBI Taxonomy" id="4972"/>
    <lineage>
        <taxon>Eukaryota</taxon>
        <taxon>Fungi</taxon>
        <taxon>Dikarya</taxon>
        <taxon>Basidiomycota</taxon>
        <taxon>Agaricomycotina</taxon>
        <taxon>Tremellomycetes</taxon>
        <taxon>Tremellales</taxon>
        <taxon>Bulleribasidiaceae</taxon>
        <taxon>Dioszegia</taxon>
    </lineage>
</organism>
<dbReference type="InterPro" id="IPR027357">
    <property type="entry name" value="DOCKER_dom"/>
</dbReference>
<feature type="domain" description="C2 DOCK-type" evidence="6">
    <location>
        <begin position="721"/>
        <end position="911"/>
    </location>
</feature>
<dbReference type="EMBL" id="JAKWFO010000008">
    <property type="protein sequence ID" value="KAI9633977.1"/>
    <property type="molecule type" value="Genomic_DNA"/>
</dbReference>
<evidence type="ECO:0000313" key="9">
    <source>
        <dbReference type="Proteomes" id="UP001164286"/>
    </source>
</evidence>
<dbReference type="Pfam" id="PF20421">
    <property type="entry name" value="DHR-2_Lobe_C"/>
    <property type="match status" value="1"/>
</dbReference>
<dbReference type="Pfam" id="PF16172">
    <property type="entry name" value="DOCK_N"/>
    <property type="match status" value="1"/>
</dbReference>
<dbReference type="Gene3D" id="1.20.58.740">
    <property type="match status" value="1"/>
</dbReference>